<evidence type="ECO:0000313" key="2">
    <source>
        <dbReference type="EMBL" id="KIM69700.1"/>
    </source>
</evidence>
<feature type="region of interest" description="Disordered" evidence="1">
    <location>
        <begin position="663"/>
        <end position="697"/>
    </location>
</feature>
<protein>
    <submittedName>
        <fullName evidence="2">Uncharacterized protein</fullName>
    </submittedName>
</protein>
<feature type="compositionally biased region" description="Low complexity" evidence="1">
    <location>
        <begin position="292"/>
        <end position="309"/>
    </location>
</feature>
<dbReference type="HOGENOM" id="CLU_005483_0_0_1"/>
<dbReference type="Proteomes" id="UP000053989">
    <property type="component" value="Unassembled WGS sequence"/>
</dbReference>
<proteinExistence type="predicted"/>
<feature type="compositionally biased region" description="Polar residues" evidence="1">
    <location>
        <begin position="103"/>
        <end position="121"/>
    </location>
</feature>
<sequence length="1028" mass="112051">MEAIGRHIVDPRVLSEQVGDSSTEPATPTRATTTTDPIGPPGLPVNPRHNAVRRPNVDSMYSKLASYSFGEPACQADDDDGVSPLTPVTDITPRPSIVPPLQHVSSHPSQSSTYSGPPSTSEECDPRCRSPPTVFADDASYHTFGPGICHHDEPSSSSSVSIASSRPSSRTSFDSELISEDEVEIGTFSRDASPVTFANLPDIDEDPDLNAPIWCYTRSPLQGRKGSLPMAIPGALPDGSTRSREGSVLTVRRPSRSLDDEYGSHLTGIQDPTAITPKSEPHSRADWESIGAQIQAANAQAQASSEAQQPSPHPENVYNNLGFDLPYILQSKHSEGSIHSLAQYSFVQPSNPQPSGSSLSRFSAIAPFDRRSSTVTNSSEDAFTNLLRKQGTLSAIEAQWLYQCRKVEFPPKRKKGQHTRTPSNISLSSQPILNTDLKVLSKTMCVGQLEHWSCPNIGDFKVDRAVLEHEGKPDQHRLNVRHTRDSHSKNTCVGPSTLVHKHSRAIAFTIFRSFTLNNGQRAGTHITTSTGVMLASKMVQMQYTSTKTTRQLITHGLLDDSRGPKGGHGRMRDPNDNHKQPVPEETAKAASSKGKGKKKDKSLSSGDSNPMQYSPLSSQESASSRQTASMPAASSSRVQLIPRLRHATSQPVSLLAPVPLTDSVEVPESGGDRIQPPSPNRKQYGSGDSDEERVPARTPHAEALGALDAHTIEHYRSRFNRPNADSGASLTTRFLRVLRGPSRAAGVSPSVSVYRPPWIVTADREIQAENDRLINDLDKSFKDVGLLHTQPSKSSSKASSKRKVIPDVLADIPDDCLCMLLPLWVGEIDRRGLESDWSETSTATTALTLTVPENRYYLLVWYVPWADEKGKKPEQQVEMKKSKALPHTNDDSGVDAEPKPFTLRSFRVNARVVHYDELRHSGVRAPSTGLAINGPVWEAMNDLDFPAVRQDERTRSSVVCQCSGRNHGFSFDPHGLAQLGLCDVETSGPVSERDGDEEPTQTFSFTAIGKAAVEMIWLGCLAVTSFAD</sequence>
<feature type="region of interest" description="Disordered" evidence="1">
    <location>
        <begin position="554"/>
        <end position="637"/>
    </location>
</feature>
<dbReference type="EMBL" id="KN822006">
    <property type="protein sequence ID" value="KIM69700.1"/>
    <property type="molecule type" value="Genomic_DNA"/>
</dbReference>
<evidence type="ECO:0000256" key="1">
    <source>
        <dbReference type="SAM" id="MobiDB-lite"/>
    </source>
</evidence>
<feature type="region of interest" description="Disordered" evidence="1">
    <location>
        <begin position="71"/>
        <end position="131"/>
    </location>
</feature>
<dbReference type="AlphaFoldDB" id="A0A0C3EAF7"/>
<feature type="compositionally biased region" description="Low complexity" evidence="1">
    <location>
        <begin position="23"/>
        <end position="35"/>
    </location>
</feature>
<feature type="region of interest" description="Disordered" evidence="1">
    <location>
        <begin position="146"/>
        <end position="177"/>
    </location>
</feature>
<gene>
    <name evidence="2" type="ORF">SCLCIDRAFT_1208208</name>
</gene>
<feature type="compositionally biased region" description="Polar residues" evidence="1">
    <location>
        <begin position="609"/>
        <end position="637"/>
    </location>
</feature>
<feature type="compositionally biased region" description="Basic and acidic residues" evidence="1">
    <location>
        <begin position="570"/>
        <end position="587"/>
    </location>
</feature>
<accession>A0A0C3EAF7</accession>
<dbReference type="STRING" id="1036808.A0A0C3EAF7"/>
<reference evidence="3" key="2">
    <citation type="submission" date="2015-01" db="EMBL/GenBank/DDBJ databases">
        <title>Evolutionary Origins and Diversification of the Mycorrhizal Mutualists.</title>
        <authorList>
            <consortium name="DOE Joint Genome Institute"/>
            <consortium name="Mycorrhizal Genomics Consortium"/>
            <person name="Kohler A."/>
            <person name="Kuo A."/>
            <person name="Nagy L.G."/>
            <person name="Floudas D."/>
            <person name="Copeland A."/>
            <person name="Barry K.W."/>
            <person name="Cichocki N."/>
            <person name="Veneault-Fourrey C."/>
            <person name="LaButti K."/>
            <person name="Lindquist E.A."/>
            <person name="Lipzen A."/>
            <person name="Lundell T."/>
            <person name="Morin E."/>
            <person name="Murat C."/>
            <person name="Riley R."/>
            <person name="Ohm R."/>
            <person name="Sun H."/>
            <person name="Tunlid A."/>
            <person name="Henrissat B."/>
            <person name="Grigoriev I.V."/>
            <person name="Hibbett D.S."/>
            <person name="Martin F."/>
        </authorList>
    </citation>
    <scope>NUCLEOTIDE SEQUENCE [LARGE SCALE GENOMIC DNA]</scope>
    <source>
        <strain evidence="3">Foug A</strain>
    </source>
</reference>
<feature type="compositionally biased region" description="Basic and acidic residues" evidence="1">
    <location>
        <begin position="1"/>
        <end position="10"/>
    </location>
</feature>
<dbReference type="InParanoid" id="A0A0C3EAF7"/>
<keyword evidence="3" id="KW-1185">Reference proteome</keyword>
<dbReference type="OrthoDB" id="3357948at2759"/>
<feature type="region of interest" description="Disordered" evidence="1">
    <location>
        <begin position="1"/>
        <end position="57"/>
    </location>
</feature>
<feature type="compositionally biased region" description="Low complexity" evidence="1">
    <location>
        <begin position="155"/>
        <end position="175"/>
    </location>
</feature>
<reference evidence="2 3" key="1">
    <citation type="submission" date="2014-04" db="EMBL/GenBank/DDBJ databases">
        <authorList>
            <consortium name="DOE Joint Genome Institute"/>
            <person name="Kuo A."/>
            <person name="Kohler A."/>
            <person name="Nagy L.G."/>
            <person name="Floudas D."/>
            <person name="Copeland A."/>
            <person name="Barry K.W."/>
            <person name="Cichocki N."/>
            <person name="Veneault-Fourrey C."/>
            <person name="LaButti K."/>
            <person name="Lindquist E.A."/>
            <person name="Lipzen A."/>
            <person name="Lundell T."/>
            <person name="Morin E."/>
            <person name="Murat C."/>
            <person name="Sun H."/>
            <person name="Tunlid A."/>
            <person name="Henrissat B."/>
            <person name="Grigoriev I.V."/>
            <person name="Hibbett D.S."/>
            <person name="Martin F."/>
            <person name="Nordberg H.P."/>
            <person name="Cantor M.N."/>
            <person name="Hua S.X."/>
        </authorList>
    </citation>
    <scope>NUCLEOTIDE SEQUENCE [LARGE SCALE GENOMIC DNA]</scope>
    <source>
        <strain evidence="2 3">Foug A</strain>
    </source>
</reference>
<feature type="region of interest" description="Disordered" evidence="1">
    <location>
        <begin position="259"/>
        <end position="317"/>
    </location>
</feature>
<evidence type="ECO:0000313" key="3">
    <source>
        <dbReference type="Proteomes" id="UP000053989"/>
    </source>
</evidence>
<name>A0A0C3EAF7_9AGAM</name>
<organism evidence="2 3">
    <name type="scientific">Scleroderma citrinum Foug A</name>
    <dbReference type="NCBI Taxonomy" id="1036808"/>
    <lineage>
        <taxon>Eukaryota</taxon>
        <taxon>Fungi</taxon>
        <taxon>Dikarya</taxon>
        <taxon>Basidiomycota</taxon>
        <taxon>Agaricomycotina</taxon>
        <taxon>Agaricomycetes</taxon>
        <taxon>Agaricomycetidae</taxon>
        <taxon>Boletales</taxon>
        <taxon>Sclerodermatineae</taxon>
        <taxon>Sclerodermataceae</taxon>
        <taxon>Scleroderma</taxon>
    </lineage>
</organism>